<keyword evidence="5" id="KW-1185">Reference proteome</keyword>
<dbReference type="SMART" id="SM00240">
    <property type="entry name" value="FHA"/>
    <property type="match status" value="1"/>
</dbReference>
<dbReference type="AlphaFoldDB" id="A0A3D9SY99"/>
<gene>
    <name evidence="4" type="ORF">DFJ69_6527</name>
</gene>
<dbReference type="OrthoDB" id="151099at2"/>
<dbReference type="InterPro" id="IPR012551">
    <property type="entry name" value="DUF1707_SHOCT-like"/>
</dbReference>
<keyword evidence="1" id="KW-0597">Phosphoprotein</keyword>
<dbReference type="CDD" id="cd00060">
    <property type="entry name" value="FHA"/>
    <property type="match status" value="1"/>
</dbReference>
<feature type="domain" description="FHA" evidence="3">
    <location>
        <begin position="114"/>
        <end position="164"/>
    </location>
</feature>
<evidence type="ECO:0000256" key="2">
    <source>
        <dbReference type="SAM" id="MobiDB-lite"/>
    </source>
</evidence>
<dbReference type="Pfam" id="PF08044">
    <property type="entry name" value="DUF1707"/>
    <property type="match status" value="1"/>
</dbReference>
<dbReference type="PROSITE" id="PS50006">
    <property type="entry name" value="FHA_DOMAIN"/>
    <property type="match status" value="1"/>
</dbReference>
<organism evidence="4 5">
    <name type="scientific">Thermomonospora umbrina</name>
    <dbReference type="NCBI Taxonomy" id="111806"/>
    <lineage>
        <taxon>Bacteria</taxon>
        <taxon>Bacillati</taxon>
        <taxon>Actinomycetota</taxon>
        <taxon>Actinomycetes</taxon>
        <taxon>Streptosporangiales</taxon>
        <taxon>Thermomonosporaceae</taxon>
        <taxon>Thermomonospora</taxon>
    </lineage>
</organism>
<dbReference type="RefSeq" id="WP_116026030.1">
    <property type="nucleotide sequence ID" value="NZ_QTTT01000001.1"/>
</dbReference>
<evidence type="ECO:0000313" key="5">
    <source>
        <dbReference type="Proteomes" id="UP000256661"/>
    </source>
</evidence>
<dbReference type="Proteomes" id="UP000256661">
    <property type="component" value="Unassembled WGS sequence"/>
</dbReference>
<dbReference type="InterPro" id="IPR050923">
    <property type="entry name" value="Cell_Proc_Reg/RNA_Proc"/>
</dbReference>
<dbReference type="SUPFAM" id="SSF49879">
    <property type="entry name" value="SMAD/FHA domain"/>
    <property type="match status" value="1"/>
</dbReference>
<dbReference type="InterPro" id="IPR000253">
    <property type="entry name" value="FHA_dom"/>
</dbReference>
<reference evidence="4 5" key="1">
    <citation type="submission" date="2018-08" db="EMBL/GenBank/DDBJ databases">
        <title>Sequencing the genomes of 1000 actinobacteria strains.</title>
        <authorList>
            <person name="Klenk H.-P."/>
        </authorList>
    </citation>
    <scope>NUCLEOTIDE SEQUENCE [LARGE SCALE GENOMIC DNA]</scope>
    <source>
        <strain evidence="4 5">DSM 43927</strain>
    </source>
</reference>
<evidence type="ECO:0000313" key="4">
    <source>
        <dbReference type="EMBL" id="REF00930.1"/>
    </source>
</evidence>
<protein>
    <submittedName>
        <fullName evidence="4">FHA domain-containing protein</fullName>
    </submittedName>
</protein>
<dbReference type="Pfam" id="PF00498">
    <property type="entry name" value="FHA"/>
    <property type="match status" value="1"/>
</dbReference>
<feature type="region of interest" description="Disordered" evidence="2">
    <location>
        <begin position="1"/>
        <end position="20"/>
    </location>
</feature>
<evidence type="ECO:0000259" key="3">
    <source>
        <dbReference type="PROSITE" id="PS50006"/>
    </source>
</evidence>
<evidence type="ECO:0000256" key="1">
    <source>
        <dbReference type="ARBA" id="ARBA00022553"/>
    </source>
</evidence>
<proteinExistence type="predicted"/>
<dbReference type="PANTHER" id="PTHR23308">
    <property type="entry name" value="NUCLEAR INHIBITOR OF PROTEIN PHOSPHATASE-1"/>
    <property type="match status" value="1"/>
</dbReference>
<dbReference type="Gene3D" id="2.60.200.20">
    <property type="match status" value="1"/>
</dbReference>
<comment type="caution">
    <text evidence="4">The sequence shown here is derived from an EMBL/GenBank/DDBJ whole genome shotgun (WGS) entry which is preliminary data.</text>
</comment>
<dbReference type="EMBL" id="QTTT01000001">
    <property type="protein sequence ID" value="REF00930.1"/>
    <property type="molecule type" value="Genomic_DNA"/>
</dbReference>
<name>A0A3D9SY99_9ACTN</name>
<accession>A0A3D9SY99</accession>
<dbReference type="InterPro" id="IPR008984">
    <property type="entry name" value="SMAD_FHA_dom_sf"/>
</dbReference>
<sequence length="188" mass="20627">MDGQVPGVRPSYPVRASDSERDRVLQALGDRVAEGRMSHDTFERRVDQVLAARSRAELDDIVHDLPSRHGVVNRLTGLVASVSSVTARIEAAWRAPRLPRFRLPPADAARPIRIVVGRAPGCHFILADLTVSRFHAELYRDDDGGWLLSDLGSMNGTRVNGWRLTGPARVRPGDEIGFGNADFIVTAT</sequence>